<dbReference type="GO" id="GO:0016020">
    <property type="term" value="C:membrane"/>
    <property type="evidence" value="ECO:0007669"/>
    <property type="project" value="InterPro"/>
</dbReference>
<dbReference type="OrthoDB" id="288532at2"/>
<dbReference type="Gene3D" id="3.40.50.300">
    <property type="entry name" value="P-loop containing nucleotide triphosphate hydrolases"/>
    <property type="match status" value="1"/>
</dbReference>
<protein>
    <recommendedName>
        <fullName evidence="3">Sulfotransferase family protein</fullName>
    </recommendedName>
</protein>
<dbReference type="InterPro" id="IPR005331">
    <property type="entry name" value="Sulfotransferase"/>
</dbReference>
<dbReference type="AlphaFoldDB" id="A0A0B0HBZ4"/>
<dbReference type="STRING" id="2340.JV46_10910"/>
<name>A0A0B0HBZ4_SOVGS</name>
<evidence type="ECO:0000313" key="2">
    <source>
        <dbReference type="Proteomes" id="UP000030856"/>
    </source>
</evidence>
<dbReference type="Pfam" id="PF03567">
    <property type="entry name" value="Sulfotransfer_2"/>
    <property type="match status" value="1"/>
</dbReference>
<dbReference type="eggNOG" id="COG0457">
    <property type="taxonomic scope" value="Bacteria"/>
</dbReference>
<evidence type="ECO:0008006" key="3">
    <source>
        <dbReference type="Google" id="ProtNLM"/>
    </source>
</evidence>
<sequence>MIVSWQNKYIFVHSRKTAGSSIVVSLSRNLGPDDLVLSAIKEIVEAKIQLPDKVIQTALRTKPISVLFARYLKSEKYSEAISKGVKKAYMPSLGKKPQHAPAEKIRNTFPREWEEFTKFSVVRNPFDKTVSDYFWRTKGSPNPPDFSTYVHALRDGDKLGGQVPIAHHDNWKSYSIDGCLALDYYVRYESLQKDLINFCNEAGIEYDGWLPNSKGKIRKVRDYRDMYDSNTRSIVADLYGPEIESMGYTF</sequence>
<proteinExistence type="predicted"/>
<evidence type="ECO:0000313" key="1">
    <source>
        <dbReference type="EMBL" id="KHF25364.1"/>
    </source>
</evidence>
<keyword evidence="2" id="KW-1185">Reference proteome</keyword>
<dbReference type="EMBL" id="JRAA01000002">
    <property type="protein sequence ID" value="KHF25364.1"/>
    <property type="molecule type" value="Genomic_DNA"/>
</dbReference>
<organism evidence="1 2">
    <name type="scientific">Solemya velum gill symbiont</name>
    <dbReference type="NCBI Taxonomy" id="2340"/>
    <lineage>
        <taxon>Bacteria</taxon>
        <taxon>Pseudomonadati</taxon>
        <taxon>Pseudomonadota</taxon>
        <taxon>Gammaproteobacteria</taxon>
        <taxon>sulfur-oxidizing symbionts</taxon>
    </lineage>
</organism>
<dbReference type="Proteomes" id="UP000030856">
    <property type="component" value="Unassembled WGS sequence"/>
</dbReference>
<reference evidence="1 2" key="1">
    <citation type="journal article" date="2014" name="BMC Genomics">
        <title>The genome of the intracellular bacterium of the coastal bivalve, Solemya velum: a blueprint for thriving in and out of symbiosis.</title>
        <authorList>
            <person name="Dmytrenko O."/>
            <person name="Russell S.L."/>
            <person name="Loo W.T."/>
            <person name="Fontanez K.M."/>
            <person name="Liao L."/>
            <person name="Roeselers G."/>
            <person name="Sharma R."/>
            <person name="Stewart F.J."/>
            <person name="Newton I.L."/>
            <person name="Woyke T."/>
            <person name="Wu D."/>
            <person name="Lang J.M."/>
            <person name="Eisen J.A."/>
            <person name="Cavanaugh C.M."/>
        </authorList>
    </citation>
    <scope>NUCLEOTIDE SEQUENCE [LARGE SCALE GENOMIC DNA]</scope>
    <source>
        <strain evidence="1 2">WH</strain>
    </source>
</reference>
<accession>A0A0B0HBZ4</accession>
<dbReference type="SUPFAM" id="SSF52540">
    <property type="entry name" value="P-loop containing nucleoside triphosphate hydrolases"/>
    <property type="match status" value="1"/>
</dbReference>
<dbReference type="GO" id="GO:0008146">
    <property type="term" value="F:sulfotransferase activity"/>
    <property type="evidence" value="ECO:0007669"/>
    <property type="project" value="InterPro"/>
</dbReference>
<dbReference type="RefSeq" id="WP_043117593.1">
    <property type="nucleotide sequence ID" value="NZ_JRAA01000002.1"/>
</dbReference>
<gene>
    <name evidence="1" type="ORF">JV46_10910</name>
</gene>
<dbReference type="InterPro" id="IPR027417">
    <property type="entry name" value="P-loop_NTPase"/>
</dbReference>
<comment type="caution">
    <text evidence="1">The sequence shown here is derived from an EMBL/GenBank/DDBJ whole genome shotgun (WGS) entry which is preliminary data.</text>
</comment>